<evidence type="ECO:0000313" key="3">
    <source>
        <dbReference type="Proteomes" id="UP001171916"/>
    </source>
</evidence>
<feature type="compositionally biased region" description="Basic and acidic residues" evidence="1">
    <location>
        <begin position="56"/>
        <end position="70"/>
    </location>
</feature>
<accession>A0ABT7YFE0</accession>
<dbReference type="Pfam" id="PF16118">
    <property type="entry name" value="DUF4834"/>
    <property type="match status" value="1"/>
</dbReference>
<sequence length="70" mass="8229">MLIQLIRFFLKTKLVKFAQQVNEAAKEQQRAQNRNADGSINVDHIPPSQRKRRQKDIKGGEYVDYEEVKD</sequence>
<proteinExistence type="predicted"/>
<name>A0ABT7YFE0_9BACT</name>
<reference evidence="2" key="1">
    <citation type="submission" date="2023-06" db="EMBL/GenBank/DDBJ databases">
        <title>Robiginitalea aurantiacus sp. nov. and Algoriphagus sediminis sp. nov., isolated from coastal sediment.</title>
        <authorList>
            <person name="Zhou Z.Y."/>
            <person name="An J."/>
            <person name="Jia Y.W."/>
            <person name="Du Z.J."/>
        </authorList>
    </citation>
    <scope>NUCLEOTIDE SEQUENCE</scope>
    <source>
        <strain evidence="2">C2-7</strain>
    </source>
</reference>
<feature type="region of interest" description="Disordered" evidence="1">
    <location>
        <begin position="26"/>
        <end position="70"/>
    </location>
</feature>
<dbReference type="InterPro" id="IPR032272">
    <property type="entry name" value="DUF4834"/>
</dbReference>
<dbReference type="EMBL" id="JAUEPH010000006">
    <property type="protein sequence ID" value="MDN3205212.1"/>
    <property type="molecule type" value="Genomic_DNA"/>
</dbReference>
<protein>
    <submittedName>
        <fullName evidence="2">DUF4834 family protein</fullName>
    </submittedName>
</protein>
<organism evidence="2 3">
    <name type="scientific">Algoriphagus sediminis</name>
    <dbReference type="NCBI Taxonomy" id="3057113"/>
    <lineage>
        <taxon>Bacteria</taxon>
        <taxon>Pseudomonadati</taxon>
        <taxon>Bacteroidota</taxon>
        <taxon>Cytophagia</taxon>
        <taxon>Cytophagales</taxon>
        <taxon>Cyclobacteriaceae</taxon>
        <taxon>Algoriphagus</taxon>
    </lineage>
</organism>
<evidence type="ECO:0000313" key="2">
    <source>
        <dbReference type="EMBL" id="MDN3205212.1"/>
    </source>
</evidence>
<keyword evidence="3" id="KW-1185">Reference proteome</keyword>
<dbReference type="Proteomes" id="UP001171916">
    <property type="component" value="Unassembled WGS sequence"/>
</dbReference>
<comment type="caution">
    <text evidence="2">The sequence shown here is derived from an EMBL/GenBank/DDBJ whole genome shotgun (WGS) entry which is preliminary data.</text>
</comment>
<gene>
    <name evidence="2" type="ORF">QVH07_13695</name>
</gene>
<evidence type="ECO:0000256" key="1">
    <source>
        <dbReference type="SAM" id="MobiDB-lite"/>
    </source>
</evidence>